<dbReference type="EMBL" id="KZ819297">
    <property type="protein sequence ID" value="PWN96844.1"/>
    <property type="molecule type" value="Genomic_DNA"/>
</dbReference>
<accession>A0A316Z701</accession>
<protein>
    <submittedName>
        <fullName evidence="3">Carbon-nitrogen hydrolase</fullName>
    </submittedName>
</protein>
<sequence length="333" mass="35800">MAASPRIAVLQLSPAHGAPLENAARVQQMTSHLKRGEVDLLILPEMALSGYIFPTPASIEPSLERLSTRSSSSRTSSSSPTQALCSSLARRLECYVLCGLPALLAHAFSSSSASSAAFDARPSEPSPSGSGRSNAGEEGAYNAALLLDRTGEAVHVFRKHFLYEADEAWACEGPGFEFVDLPKPLGRLAVGICMDLNPYRFQAAFDSFELASFCVRNHVDTLALPMAWLKPEVEDEEQASAKSEAAEGQSEGELEQDARQAQHQAQQMIHYWLLRLTPLLEAPHRCVVACANRVGQEGGTVFGGSSCVLQVGGGDVRVKGWMCEEEALLVVDP</sequence>
<organism evidence="3 4">
    <name type="scientific">Tilletiopsis washingtonensis</name>
    <dbReference type="NCBI Taxonomy" id="58919"/>
    <lineage>
        <taxon>Eukaryota</taxon>
        <taxon>Fungi</taxon>
        <taxon>Dikarya</taxon>
        <taxon>Basidiomycota</taxon>
        <taxon>Ustilaginomycotina</taxon>
        <taxon>Exobasidiomycetes</taxon>
        <taxon>Entylomatales</taxon>
        <taxon>Entylomatales incertae sedis</taxon>
        <taxon>Tilletiopsis</taxon>
    </lineage>
</organism>
<dbReference type="Gene3D" id="3.60.110.10">
    <property type="entry name" value="Carbon-nitrogen hydrolase"/>
    <property type="match status" value="1"/>
</dbReference>
<dbReference type="InterPro" id="IPR039703">
    <property type="entry name" value="Nta1"/>
</dbReference>
<dbReference type="InterPro" id="IPR003010">
    <property type="entry name" value="C-N_Hydrolase"/>
</dbReference>
<evidence type="ECO:0000313" key="4">
    <source>
        <dbReference type="Proteomes" id="UP000245946"/>
    </source>
</evidence>
<dbReference type="STRING" id="58919.A0A316Z701"/>
<dbReference type="GO" id="GO:0070773">
    <property type="term" value="F:protein-N-terminal glutamine amidohydrolase activity"/>
    <property type="evidence" value="ECO:0007669"/>
    <property type="project" value="InterPro"/>
</dbReference>
<keyword evidence="4" id="KW-1185">Reference proteome</keyword>
<dbReference type="PANTHER" id="PTHR11750">
    <property type="entry name" value="PROTEIN N-TERMINAL AMIDASE"/>
    <property type="match status" value="1"/>
</dbReference>
<feature type="region of interest" description="Disordered" evidence="1">
    <location>
        <begin position="235"/>
        <end position="259"/>
    </location>
</feature>
<dbReference type="PANTHER" id="PTHR11750:SF26">
    <property type="entry name" value="PROTEIN N-TERMINAL AMIDASE"/>
    <property type="match status" value="1"/>
</dbReference>
<gene>
    <name evidence="3" type="ORF">FA09DRAFT_330922</name>
</gene>
<evidence type="ECO:0000313" key="3">
    <source>
        <dbReference type="EMBL" id="PWN96844.1"/>
    </source>
</evidence>
<feature type="compositionally biased region" description="Low complexity" evidence="1">
    <location>
        <begin position="240"/>
        <end position="249"/>
    </location>
</feature>
<name>A0A316Z701_9BASI</name>
<dbReference type="AlphaFoldDB" id="A0A316Z701"/>
<dbReference type="RefSeq" id="XP_025597123.1">
    <property type="nucleotide sequence ID" value="XM_025742799.1"/>
</dbReference>
<dbReference type="OrthoDB" id="201515at2759"/>
<feature type="domain" description="CN hydrolase" evidence="2">
    <location>
        <begin position="5"/>
        <end position="333"/>
    </location>
</feature>
<dbReference type="GeneID" id="37270343"/>
<dbReference type="GO" id="GO:0030163">
    <property type="term" value="P:protein catabolic process"/>
    <property type="evidence" value="ECO:0007669"/>
    <property type="project" value="TreeGrafter"/>
</dbReference>
<keyword evidence="3" id="KW-0378">Hydrolase</keyword>
<dbReference type="InterPro" id="IPR036526">
    <property type="entry name" value="C-N_Hydrolase_sf"/>
</dbReference>
<dbReference type="Proteomes" id="UP000245946">
    <property type="component" value="Unassembled WGS sequence"/>
</dbReference>
<evidence type="ECO:0000256" key="1">
    <source>
        <dbReference type="SAM" id="MobiDB-lite"/>
    </source>
</evidence>
<evidence type="ECO:0000259" key="2">
    <source>
        <dbReference type="PROSITE" id="PS50263"/>
    </source>
</evidence>
<dbReference type="GO" id="GO:0008418">
    <property type="term" value="F:protein-N-terminal asparagine amidohydrolase activity"/>
    <property type="evidence" value="ECO:0007669"/>
    <property type="project" value="InterPro"/>
</dbReference>
<dbReference type="PROSITE" id="PS50263">
    <property type="entry name" value="CN_HYDROLASE"/>
    <property type="match status" value="1"/>
</dbReference>
<proteinExistence type="predicted"/>
<dbReference type="Pfam" id="PF00795">
    <property type="entry name" value="CN_hydrolase"/>
    <property type="match status" value="1"/>
</dbReference>
<reference evidence="3 4" key="1">
    <citation type="journal article" date="2018" name="Mol. Biol. Evol.">
        <title>Broad Genomic Sampling Reveals a Smut Pathogenic Ancestry of the Fungal Clade Ustilaginomycotina.</title>
        <authorList>
            <person name="Kijpornyongpan T."/>
            <person name="Mondo S.J."/>
            <person name="Barry K."/>
            <person name="Sandor L."/>
            <person name="Lee J."/>
            <person name="Lipzen A."/>
            <person name="Pangilinan J."/>
            <person name="LaButti K."/>
            <person name="Hainaut M."/>
            <person name="Henrissat B."/>
            <person name="Grigoriev I.V."/>
            <person name="Spatafora J.W."/>
            <person name="Aime M.C."/>
        </authorList>
    </citation>
    <scope>NUCLEOTIDE SEQUENCE [LARGE SCALE GENOMIC DNA]</scope>
    <source>
        <strain evidence="3 4">MCA 4186</strain>
    </source>
</reference>
<dbReference type="SUPFAM" id="SSF56317">
    <property type="entry name" value="Carbon-nitrogen hydrolase"/>
    <property type="match status" value="1"/>
</dbReference>